<evidence type="ECO:0000256" key="11">
    <source>
        <dbReference type="ARBA" id="ARBA00023447"/>
    </source>
</evidence>
<feature type="binding site" evidence="13">
    <location>
        <position position="90"/>
    </location>
    <ligand>
        <name>Mg(2+)</name>
        <dbReference type="ChEBI" id="CHEBI:18420"/>
    </ligand>
</feature>
<dbReference type="CDD" id="cd22354">
    <property type="entry name" value="RecU-like"/>
    <property type="match status" value="1"/>
</dbReference>
<evidence type="ECO:0000256" key="2">
    <source>
        <dbReference type="ARBA" id="ARBA00022490"/>
    </source>
</evidence>
<evidence type="ECO:0000256" key="13">
    <source>
        <dbReference type="HAMAP-Rule" id="MF_00130"/>
    </source>
</evidence>
<comment type="function">
    <text evidence="13">Endonuclease that resolves Holliday junction intermediates in genetic recombination. Cleaves mobile four-strand junctions by introducing symmetrical nicks in paired strands. Promotes annealing of linear ssDNA with homologous dsDNA. Required for DNA repair, homologous recombination and chromosome segregation.</text>
</comment>
<dbReference type="InterPro" id="IPR011335">
    <property type="entry name" value="Restrct_endonuc-II-like"/>
</dbReference>
<reference evidence="14" key="1">
    <citation type="submission" date="2022-06" db="EMBL/GenBank/DDBJ databases">
        <authorList>
            <person name="Dietemann V."/>
            <person name="Ory F."/>
            <person name="Dainat B."/>
            <person name="Oberhansli S."/>
        </authorList>
    </citation>
    <scope>NUCLEOTIDE SEQUENCE</scope>
    <source>
        <strain evidence="14">Ena-SAMPLE-TAB-26-04-2022-14:26:32:270-5432</strain>
    </source>
</reference>
<keyword evidence="2 13" id="KW-0963">Cytoplasm</keyword>
<organism evidence="14 17">
    <name type="scientific">Paenibacillus melissococcoides</name>
    <dbReference type="NCBI Taxonomy" id="2912268"/>
    <lineage>
        <taxon>Bacteria</taxon>
        <taxon>Bacillati</taxon>
        <taxon>Bacillota</taxon>
        <taxon>Bacilli</taxon>
        <taxon>Bacillales</taxon>
        <taxon>Paenibacillaceae</taxon>
        <taxon>Paenibacillus</taxon>
    </lineage>
</organism>
<evidence type="ECO:0000256" key="3">
    <source>
        <dbReference type="ARBA" id="ARBA00022722"/>
    </source>
</evidence>
<feature type="binding site" evidence="13">
    <location>
        <position position="58"/>
    </location>
    <ligand>
        <name>Mg(2+)</name>
        <dbReference type="ChEBI" id="CHEBI:18420"/>
    </ligand>
</feature>
<keyword evidence="5 13" id="KW-0255">Endonuclease</keyword>
<keyword evidence="6 13" id="KW-0227">DNA damage</keyword>
<keyword evidence="10 13" id="KW-0234">DNA repair</keyword>
<gene>
    <name evidence="13" type="primary">recU</name>
    <name evidence="14" type="ORF">WJ0W_003552</name>
    <name evidence="15" type="ORF">WJ0W_005684</name>
    <name evidence="16" type="ORF">WJ0W_006638</name>
</gene>
<evidence type="ECO:0000313" key="16">
    <source>
        <dbReference type="EMBL" id="CAH8249453.1"/>
    </source>
</evidence>
<dbReference type="RefSeq" id="WP_213431441.1">
    <property type="nucleotide sequence ID" value="NZ_AP031286.1"/>
</dbReference>
<evidence type="ECO:0000256" key="1">
    <source>
        <dbReference type="ARBA" id="ARBA00004496"/>
    </source>
</evidence>
<dbReference type="EMBL" id="CALYLO010000016">
    <property type="protein sequence ID" value="CAH8249453.1"/>
    <property type="molecule type" value="Genomic_DNA"/>
</dbReference>
<evidence type="ECO:0000313" key="15">
    <source>
        <dbReference type="EMBL" id="CAH8248421.1"/>
    </source>
</evidence>
<keyword evidence="8 13" id="KW-0460">Magnesium</keyword>
<evidence type="ECO:0000256" key="10">
    <source>
        <dbReference type="ARBA" id="ARBA00023204"/>
    </source>
</evidence>
<evidence type="ECO:0000256" key="12">
    <source>
        <dbReference type="ARBA" id="ARBA00029523"/>
    </source>
</evidence>
<evidence type="ECO:0000256" key="4">
    <source>
        <dbReference type="ARBA" id="ARBA00022723"/>
    </source>
</evidence>
<keyword evidence="9 13" id="KW-0233">DNA recombination</keyword>
<dbReference type="Proteomes" id="UP001154322">
    <property type="component" value="Unassembled WGS sequence"/>
</dbReference>
<dbReference type="HAMAP" id="MF_00130">
    <property type="entry name" value="RecU"/>
    <property type="match status" value="1"/>
</dbReference>
<accession>A0ABN8U5G4</accession>
<evidence type="ECO:0000313" key="14">
    <source>
        <dbReference type="EMBL" id="CAH8246317.1"/>
    </source>
</evidence>
<dbReference type="InterPro" id="IPR011856">
    <property type="entry name" value="tRNA_endonuc-like_dom_sf"/>
</dbReference>
<comment type="cofactor">
    <cofactor evidence="13">
        <name>Mg(2+)</name>
        <dbReference type="ChEBI" id="CHEBI:18420"/>
    </cofactor>
    <text evidence="13">Binds 1 Mg(2+) ion per subunit.</text>
</comment>
<name>A0ABN8U5G4_9BACL</name>
<proteinExistence type="inferred from homology"/>
<keyword evidence="17" id="KW-1185">Reference proteome</keyword>
<comment type="catalytic activity">
    <reaction evidence="13">
        <text>Endonucleolytic cleavage at a junction such as a reciprocal single-stranded crossover between two homologous DNA duplexes (Holliday junction).</text>
        <dbReference type="EC" id="3.1.21.10"/>
    </reaction>
</comment>
<dbReference type="SUPFAM" id="SSF52980">
    <property type="entry name" value="Restriction endonuclease-like"/>
    <property type="match status" value="1"/>
</dbReference>
<keyword evidence="4 13" id="KW-0479">Metal-binding</keyword>
<feature type="binding site" evidence="13">
    <location>
        <position position="56"/>
    </location>
    <ligand>
        <name>Mg(2+)</name>
        <dbReference type="ChEBI" id="CHEBI:18420"/>
    </ligand>
</feature>
<feature type="binding site" evidence="13">
    <location>
        <position position="71"/>
    </location>
    <ligand>
        <name>Mg(2+)</name>
        <dbReference type="ChEBI" id="CHEBI:18420"/>
    </ligand>
</feature>
<protein>
    <recommendedName>
        <fullName evidence="12 13">Holliday junction resolvase RecU</fullName>
        <ecNumber evidence="13">3.1.21.10</ecNumber>
    </recommendedName>
    <alternativeName>
        <fullName evidence="13">Recombination protein U homolog</fullName>
    </alternativeName>
</protein>
<comment type="subcellular location">
    <subcellularLocation>
        <location evidence="1 13">Cytoplasm</location>
    </subcellularLocation>
</comment>
<evidence type="ECO:0000313" key="17">
    <source>
        <dbReference type="Proteomes" id="UP001154322"/>
    </source>
</evidence>
<dbReference type="PIRSF" id="PIRSF037785">
    <property type="entry name" value="RecU"/>
    <property type="match status" value="1"/>
</dbReference>
<dbReference type="EMBL" id="CALYLO010000004">
    <property type="protein sequence ID" value="CAH8246317.1"/>
    <property type="molecule type" value="Genomic_DNA"/>
</dbReference>
<dbReference type="Gene3D" id="3.40.1350.10">
    <property type="match status" value="1"/>
</dbReference>
<sequence length="191" mass="22055">MEYGNRGMAFEELIEYSNRLYESQGLAVINKRPTPVKVTRSQGSRVISGFFEKQSTVDFDGVYRGRAIVFEAKSTKNPTRFDLCKLPDHQYEHLEKCHKNGAVAFVLVSFEKQKKEYLLPYTALRPYWTEYKKPVGKRSMSILDFDVHAYEVDAGRVPLDYLAVVDQVWETSIQREANGTTYSSDYKINLV</sequence>
<feature type="site" description="Transition state stabilizer" evidence="13">
    <location>
        <position position="73"/>
    </location>
</feature>
<evidence type="ECO:0000256" key="5">
    <source>
        <dbReference type="ARBA" id="ARBA00022759"/>
    </source>
</evidence>
<evidence type="ECO:0000256" key="8">
    <source>
        <dbReference type="ARBA" id="ARBA00022842"/>
    </source>
</evidence>
<keyword evidence="3 13" id="KW-0540">Nuclease</keyword>
<keyword evidence="7 13" id="KW-0378">Hydrolase</keyword>
<evidence type="ECO:0000256" key="6">
    <source>
        <dbReference type="ARBA" id="ARBA00022763"/>
    </source>
</evidence>
<comment type="caution">
    <text evidence="14">The sequence shown here is derived from an EMBL/GenBank/DDBJ whole genome shotgun (WGS) entry which is preliminary data.</text>
</comment>
<evidence type="ECO:0000256" key="7">
    <source>
        <dbReference type="ARBA" id="ARBA00022801"/>
    </source>
</evidence>
<evidence type="ECO:0000256" key="9">
    <source>
        <dbReference type="ARBA" id="ARBA00023172"/>
    </source>
</evidence>
<dbReference type="EC" id="3.1.21.10" evidence="13"/>
<dbReference type="InterPro" id="IPR004612">
    <property type="entry name" value="Resolv_RecU"/>
</dbReference>
<dbReference type="Pfam" id="PF03838">
    <property type="entry name" value="RecU"/>
    <property type="match status" value="1"/>
</dbReference>
<comment type="similarity">
    <text evidence="11 13">Belongs to the RecU family.</text>
</comment>
<dbReference type="EMBL" id="CALYLO010000009">
    <property type="protein sequence ID" value="CAH8248421.1"/>
    <property type="molecule type" value="Genomic_DNA"/>
</dbReference>